<proteinExistence type="predicted"/>
<dbReference type="Proteomes" id="UP000541558">
    <property type="component" value="Unassembled WGS sequence"/>
</dbReference>
<feature type="region of interest" description="Disordered" evidence="1">
    <location>
        <begin position="293"/>
        <end position="340"/>
    </location>
</feature>
<comment type="caution">
    <text evidence="2">The sequence shown here is derived from an EMBL/GenBank/DDBJ whole genome shotgun (WGS) entry which is preliminary data.</text>
</comment>
<dbReference type="AlphaFoldDB" id="A0A8H5FCY8"/>
<dbReference type="EMBL" id="JAACJK010000110">
    <property type="protein sequence ID" value="KAF5332485.1"/>
    <property type="molecule type" value="Genomic_DNA"/>
</dbReference>
<evidence type="ECO:0000313" key="2">
    <source>
        <dbReference type="EMBL" id="KAF5332485.1"/>
    </source>
</evidence>
<reference evidence="2 3" key="1">
    <citation type="journal article" date="2020" name="ISME J.">
        <title>Uncovering the hidden diversity of litter-decomposition mechanisms in mushroom-forming fungi.</title>
        <authorList>
            <person name="Floudas D."/>
            <person name="Bentzer J."/>
            <person name="Ahren D."/>
            <person name="Johansson T."/>
            <person name="Persson P."/>
            <person name="Tunlid A."/>
        </authorList>
    </citation>
    <scope>NUCLEOTIDE SEQUENCE [LARGE SCALE GENOMIC DNA]</scope>
    <source>
        <strain evidence="2 3">CBS 175.51</strain>
    </source>
</reference>
<feature type="region of interest" description="Disordered" evidence="1">
    <location>
        <begin position="1"/>
        <end position="22"/>
    </location>
</feature>
<evidence type="ECO:0000313" key="3">
    <source>
        <dbReference type="Proteomes" id="UP000541558"/>
    </source>
</evidence>
<dbReference type="OrthoDB" id="10606250at2759"/>
<keyword evidence="3" id="KW-1185">Reference proteome</keyword>
<sequence>MCLAFDVDNDEDSDGGDDRAGHDTADVIQARDVDDDGLSPHLQTPSTIYRHHQHTNPTRGTRILTLFPALHPLTATAAAATTSTSDPHSTSKRILRTAEMKALVHERIAAPSSMLGIQRIPPIHVLHENDISSKPLNTDDDDNDVHIPRALAPASTTADAPPDWQRVGLFGVDGEWRKGGLNEFVMVDEMTPTSSSMLRMQRSVSNALVVRTTTNSPSSIHADSRRLTLRKNGVSKPLDIDDGDDNDAHTWYTHLRPTTEAWLLVDQRVEDGHVGVALFEIPVSRWTCLTDATSQKTTTTTTSDMPTSTEDIDDGPSTTMSKHRGQGRTVTGRKEREGDE</sequence>
<protein>
    <submittedName>
        <fullName evidence="2">Uncharacterized protein</fullName>
    </submittedName>
</protein>
<feature type="compositionally biased region" description="Low complexity" evidence="1">
    <location>
        <begin position="293"/>
        <end position="309"/>
    </location>
</feature>
<gene>
    <name evidence="2" type="ORF">D9611_005336</name>
</gene>
<accession>A0A8H5FCY8</accession>
<evidence type="ECO:0000256" key="1">
    <source>
        <dbReference type="SAM" id="MobiDB-lite"/>
    </source>
</evidence>
<organism evidence="2 3">
    <name type="scientific">Ephemerocybe angulata</name>
    <dbReference type="NCBI Taxonomy" id="980116"/>
    <lineage>
        <taxon>Eukaryota</taxon>
        <taxon>Fungi</taxon>
        <taxon>Dikarya</taxon>
        <taxon>Basidiomycota</taxon>
        <taxon>Agaricomycotina</taxon>
        <taxon>Agaricomycetes</taxon>
        <taxon>Agaricomycetidae</taxon>
        <taxon>Agaricales</taxon>
        <taxon>Agaricineae</taxon>
        <taxon>Psathyrellaceae</taxon>
        <taxon>Ephemerocybe</taxon>
    </lineage>
</organism>
<name>A0A8H5FCY8_9AGAR</name>